<dbReference type="AlphaFoldDB" id="A0A6B0V924"/>
<proteinExistence type="predicted"/>
<reference evidence="1" key="1">
    <citation type="submission" date="2019-12" db="EMBL/GenBank/DDBJ databases">
        <title>An insight into the sialome of adult female Ixodes ricinus ticks feeding for 6 days.</title>
        <authorList>
            <person name="Perner J."/>
            <person name="Ribeiro J.M.C."/>
        </authorList>
    </citation>
    <scope>NUCLEOTIDE SEQUENCE</scope>
    <source>
        <strain evidence="1">Semi-engorged</strain>
        <tissue evidence="1">Salivary glands</tissue>
    </source>
</reference>
<dbReference type="EMBL" id="GIFC01016093">
    <property type="protein sequence ID" value="MXU98176.1"/>
    <property type="molecule type" value="Transcribed_RNA"/>
</dbReference>
<name>A0A6B0V924_IXORI</name>
<accession>A0A6B0V924</accession>
<protein>
    <submittedName>
        <fullName evidence="1">Putative secreted protein</fullName>
    </submittedName>
</protein>
<organism evidence="1">
    <name type="scientific">Ixodes ricinus</name>
    <name type="common">Common tick</name>
    <name type="synonym">Acarus ricinus</name>
    <dbReference type="NCBI Taxonomy" id="34613"/>
    <lineage>
        <taxon>Eukaryota</taxon>
        <taxon>Metazoa</taxon>
        <taxon>Ecdysozoa</taxon>
        <taxon>Arthropoda</taxon>
        <taxon>Chelicerata</taxon>
        <taxon>Arachnida</taxon>
        <taxon>Acari</taxon>
        <taxon>Parasitiformes</taxon>
        <taxon>Ixodida</taxon>
        <taxon>Ixodoidea</taxon>
        <taxon>Ixodidae</taxon>
        <taxon>Ixodinae</taxon>
        <taxon>Ixodes</taxon>
    </lineage>
</organism>
<evidence type="ECO:0000313" key="1">
    <source>
        <dbReference type="EMBL" id="MXU98176.1"/>
    </source>
</evidence>
<sequence length="315" mass="31260">MERLSRRAWRARALVAANVVVALSTVRARERVLLAFVDVPADSIVHQNKSLGADAEAHLAALVDALLVLRAGIGRGAVDARQNAEIVPLQERLRATAAISEALKVSWTLVVMDARSSNGALHVGISTKSTGAVAFWAVIHTTAFGTTTADTRLQASVVALLGKGVAGLVVFAVGVPGAALDALTATPVVGVAHQVVGAAALVAARQVAAGGTVGARAQAVQALVDVFALLVDAHISRAAVAVFQALRQGNQAAAIGGVAGVAGEALAGGLVVVCAALGVDATDPAQVAGVLADAVDAGLVQGAVVVAAAAHNTSG</sequence>